<sequence length="24" mass="2633">MVGVELDEGGGREPSWNSMLKLDL</sequence>
<evidence type="ECO:0000313" key="3">
    <source>
        <dbReference type="Proteomes" id="UP000634136"/>
    </source>
</evidence>
<accession>A0A834W7H7</accession>
<evidence type="ECO:0000256" key="1">
    <source>
        <dbReference type="SAM" id="MobiDB-lite"/>
    </source>
</evidence>
<comment type="caution">
    <text evidence="2">The sequence shown here is derived from an EMBL/GenBank/DDBJ whole genome shotgun (WGS) entry which is preliminary data.</text>
</comment>
<dbReference type="EMBL" id="JAAIUW010000011">
    <property type="protein sequence ID" value="KAF7808611.1"/>
    <property type="molecule type" value="Genomic_DNA"/>
</dbReference>
<dbReference type="AlphaFoldDB" id="A0A834W7H7"/>
<proteinExistence type="predicted"/>
<protein>
    <submittedName>
        <fullName evidence="2">Uncharacterized protein</fullName>
    </submittedName>
</protein>
<keyword evidence="3" id="KW-1185">Reference proteome</keyword>
<name>A0A834W7H7_9FABA</name>
<feature type="region of interest" description="Disordered" evidence="1">
    <location>
        <begin position="1"/>
        <end position="24"/>
    </location>
</feature>
<reference evidence="2" key="1">
    <citation type="submission" date="2020-09" db="EMBL/GenBank/DDBJ databases">
        <title>Genome-Enabled Discovery of Anthraquinone Biosynthesis in Senna tora.</title>
        <authorList>
            <person name="Kang S.-H."/>
            <person name="Pandey R.P."/>
            <person name="Lee C.-M."/>
            <person name="Sim J.-S."/>
            <person name="Jeong J.-T."/>
            <person name="Choi B.-S."/>
            <person name="Jung M."/>
            <person name="Ginzburg D."/>
            <person name="Zhao K."/>
            <person name="Won S.Y."/>
            <person name="Oh T.-J."/>
            <person name="Yu Y."/>
            <person name="Kim N.-H."/>
            <person name="Lee O.R."/>
            <person name="Lee T.-H."/>
            <person name="Bashyal P."/>
            <person name="Kim T.-S."/>
            <person name="Lee W.-H."/>
            <person name="Kawkins C."/>
            <person name="Kim C.-K."/>
            <person name="Kim J.S."/>
            <person name="Ahn B.O."/>
            <person name="Rhee S.Y."/>
            <person name="Sohng J.K."/>
        </authorList>
    </citation>
    <scope>NUCLEOTIDE SEQUENCE</scope>
    <source>
        <tissue evidence="2">Leaf</tissue>
    </source>
</reference>
<gene>
    <name evidence="2" type="ORF">G2W53_035354</name>
</gene>
<dbReference type="Proteomes" id="UP000634136">
    <property type="component" value="Unassembled WGS sequence"/>
</dbReference>
<organism evidence="2 3">
    <name type="scientific">Senna tora</name>
    <dbReference type="NCBI Taxonomy" id="362788"/>
    <lineage>
        <taxon>Eukaryota</taxon>
        <taxon>Viridiplantae</taxon>
        <taxon>Streptophyta</taxon>
        <taxon>Embryophyta</taxon>
        <taxon>Tracheophyta</taxon>
        <taxon>Spermatophyta</taxon>
        <taxon>Magnoliopsida</taxon>
        <taxon>eudicotyledons</taxon>
        <taxon>Gunneridae</taxon>
        <taxon>Pentapetalae</taxon>
        <taxon>rosids</taxon>
        <taxon>fabids</taxon>
        <taxon>Fabales</taxon>
        <taxon>Fabaceae</taxon>
        <taxon>Caesalpinioideae</taxon>
        <taxon>Cassia clade</taxon>
        <taxon>Senna</taxon>
    </lineage>
</organism>
<evidence type="ECO:0000313" key="2">
    <source>
        <dbReference type="EMBL" id="KAF7808611.1"/>
    </source>
</evidence>